<name>A0A173GDS3_9CAUD</name>
<organism evidence="1 2">
    <name type="scientific">Erwinia phage vB_EamM_RAY</name>
    <dbReference type="NCBI Taxonomy" id="1815987"/>
    <lineage>
        <taxon>Viruses</taxon>
        <taxon>Duplodnaviria</taxon>
        <taxon>Heunggongvirae</taxon>
        <taxon>Uroviricota</taxon>
        <taxon>Caudoviricetes</taxon>
        <taxon>Chimalliviridae</taxon>
        <taxon>Agricanvirus</taxon>
        <taxon>Agricanvirus ray</taxon>
    </lineage>
</organism>
<reference evidence="1 2" key="1">
    <citation type="submission" date="2016-03" db="EMBL/GenBank/DDBJ databases">
        <authorList>
            <person name="Sharma R."/>
            <person name="Esplin I.N.D."/>
            <person name="Berg J.A."/>
            <person name="Jensen G.L."/>
            <person name="Keele B.R."/>
            <person name="Ward M.E.H."/>
            <person name="Breakwell D.P."/>
            <person name="Hope S."/>
            <person name="Grose J.H."/>
        </authorList>
    </citation>
    <scope>NUCLEOTIDE SEQUENCE [LARGE SCALE GENOMIC DNA]</scope>
</reference>
<sequence>MNKETYTTWYNGLKERLATGHINQEHYETLIVDNLSSLITHFFNSRYDDGHMSLEEHFALVNHYFELVADAEISERSAMLMVRSVASSIQKLPAAKAFAEKHNTPAPSIKEILGSRPGLLRKHAASTTEKMIGCPVITQANEPENEVTIDLPWKLALHVYKGFLVKALMSKHGYKYSDAYNYITDHQNKYDELLAEVLNNIIANEESHLVSVGGGITAAGTGLVVSGIIKPEE</sequence>
<accession>A0A173GDS3</accession>
<dbReference type="EMBL" id="KU886224">
    <property type="protein sequence ID" value="ANH51851.1"/>
    <property type="molecule type" value="Genomic_DNA"/>
</dbReference>
<protein>
    <submittedName>
        <fullName evidence="1">Uncharacterized protein</fullName>
    </submittedName>
</protein>
<proteinExistence type="predicted"/>
<keyword evidence="2" id="KW-1185">Reference proteome</keyword>
<evidence type="ECO:0000313" key="2">
    <source>
        <dbReference type="Proteomes" id="UP000222079"/>
    </source>
</evidence>
<evidence type="ECO:0000313" key="1">
    <source>
        <dbReference type="EMBL" id="ANH51851.1"/>
    </source>
</evidence>
<dbReference type="Proteomes" id="UP000222079">
    <property type="component" value="Segment"/>
</dbReference>
<gene>
    <name evidence="1" type="ORF">RAY_70</name>
</gene>